<evidence type="ECO:0000256" key="6">
    <source>
        <dbReference type="ARBA" id="ARBA00022723"/>
    </source>
</evidence>
<dbReference type="Proteomes" id="UP000235145">
    <property type="component" value="Unassembled WGS sequence"/>
</dbReference>
<evidence type="ECO:0000256" key="8">
    <source>
        <dbReference type="ARBA" id="ARBA00022824"/>
    </source>
</evidence>
<evidence type="ECO:0000256" key="11">
    <source>
        <dbReference type="ARBA" id="ARBA00022927"/>
    </source>
</evidence>
<comment type="similarity">
    <text evidence="3">Belongs to the ERD2 family.</text>
</comment>
<dbReference type="GO" id="GO:0006621">
    <property type="term" value="P:protein retention in ER lumen"/>
    <property type="evidence" value="ECO:0007669"/>
    <property type="project" value="InterPro"/>
</dbReference>
<keyword evidence="12" id="KW-1133">Transmembrane helix</keyword>
<keyword evidence="13" id="KW-0472">Membrane</keyword>
<comment type="caution">
    <text evidence="16">The sequence shown here is derived from an EMBL/GenBank/DDBJ whole genome shotgun (WGS) entry which is preliminary data.</text>
</comment>
<evidence type="ECO:0000256" key="2">
    <source>
        <dbReference type="ARBA" id="ARBA00008354"/>
    </source>
</evidence>
<dbReference type="GO" id="GO:0005737">
    <property type="term" value="C:cytoplasm"/>
    <property type="evidence" value="ECO:0000318"/>
    <property type="project" value="GO_Central"/>
</dbReference>
<organism evidence="16 17">
    <name type="scientific">Lactuca sativa</name>
    <name type="common">Garden lettuce</name>
    <dbReference type="NCBI Taxonomy" id="4236"/>
    <lineage>
        <taxon>Eukaryota</taxon>
        <taxon>Viridiplantae</taxon>
        <taxon>Streptophyta</taxon>
        <taxon>Embryophyta</taxon>
        <taxon>Tracheophyta</taxon>
        <taxon>Spermatophyta</taxon>
        <taxon>Magnoliopsida</taxon>
        <taxon>eudicotyledons</taxon>
        <taxon>Gunneridae</taxon>
        <taxon>Pentapetalae</taxon>
        <taxon>asterids</taxon>
        <taxon>campanulids</taxon>
        <taxon>Asterales</taxon>
        <taxon>Asteraceae</taxon>
        <taxon>Cichorioideae</taxon>
        <taxon>Cichorieae</taxon>
        <taxon>Lactucinae</taxon>
        <taxon>Lactuca</taxon>
    </lineage>
</organism>
<evidence type="ECO:0000256" key="13">
    <source>
        <dbReference type="ARBA" id="ARBA00023136"/>
    </source>
</evidence>
<reference evidence="16 17" key="1">
    <citation type="journal article" date="2017" name="Nat. Commun.">
        <title>Genome assembly with in vitro proximity ligation data and whole-genome triplication in lettuce.</title>
        <authorList>
            <person name="Reyes-Chin-Wo S."/>
            <person name="Wang Z."/>
            <person name="Yang X."/>
            <person name="Kozik A."/>
            <person name="Arikit S."/>
            <person name="Song C."/>
            <person name="Xia L."/>
            <person name="Froenicke L."/>
            <person name="Lavelle D.O."/>
            <person name="Truco M.J."/>
            <person name="Xia R."/>
            <person name="Zhu S."/>
            <person name="Xu C."/>
            <person name="Xu H."/>
            <person name="Xu X."/>
            <person name="Cox K."/>
            <person name="Korf I."/>
            <person name="Meyers B.C."/>
            <person name="Michelmore R.W."/>
        </authorList>
    </citation>
    <scope>NUCLEOTIDE SEQUENCE [LARGE SCALE GENOMIC DNA]</scope>
    <source>
        <strain evidence="17">cv. Salinas</strain>
        <tissue evidence="16">Seedlings</tissue>
    </source>
</reference>
<evidence type="ECO:0000256" key="1">
    <source>
        <dbReference type="ARBA" id="ARBA00004477"/>
    </source>
</evidence>
<dbReference type="EMBL" id="NBSK02000007">
    <property type="protein sequence ID" value="KAJ0195496.1"/>
    <property type="molecule type" value="Genomic_DNA"/>
</dbReference>
<name>A0A9R1UX78_LACSA</name>
<sequence>MVIQAIILKKEAEDLRERCFLNTVYIQRMCSSTDRQQVIQLYEQIFRMLNRQVVKSRTATIKIPQLEFEIPPEAQRGSLSTVEGVLLRASEELQALQEERKKVDPETTEAIDKFTLRLKECATGNLSFTFIYRNICMNSRNSELLNRMGQLGQWSGGRQLPRVVLWNLLKLSFDILLQKSKVVFENLKFVVAAKEHVVGSFNIIRNVQICWAFSIYLEAVAILPQLVLLQRRGNIDNLTESENEIFEEVLRGKLDFS</sequence>
<dbReference type="InterPro" id="IPR000133">
    <property type="entry name" value="ER_ret_rcpt"/>
</dbReference>
<feature type="domain" description="Zinc finger ZPR1-type" evidence="15">
    <location>
        <begin position="18"/>
        <end position="143"/>
    </location>
</feature>
<dbReference type="PANTHER" id="PTHR10876">
    <property type="entry name" value="ZINC FINGER PROTEIN ZPR1"/>
    <property type="match status" value="1"/>
</dbReference>
<dbReference type="InterPro" id="IPR040141">
    <property type="entry name" value="ZPR1"/>
</dbReference>
<evidence type="ECO:0000256" key="9">
    <source>
        <dbReference type="ARBA" id="ARBA00022833"/>
    </source>
</evidence>
<dbReference type="AlphaFoldDB" id="A0A9R1UX78"/>
<evidence type="ECO:0000259" key="15">
    <source>
        <dbReference type="SMART" id="SM00709"/>
    </source>
</evidence>
<dbReference type="GO" id="GO:0016192">
    <property type="term" value="P:vesicle-mediated transport"/>
    <property type="evidence" value="ECO:0007669"/>
    <property type="project" value="UniProtKB-KW"/>
</dbReference>
<accession>A0A9R1UX78</accession>
<dbReference type="PANTHER" id="PTHR10876:SF0">
    <property type="entry name" value="ZINC FINGER PROTEIN ZPR1"/>
    <property type="match status" value="1"/>
</dbReference>
<dbReference type="Pfam" id="PF00810">
    <property type="entry name" value="ER_lumen_recept"/>
    <property type="match status" value="1"/>
</dbReference>
<keyword evidence="11" id="KW-0653">Protein transport</keyword>
<evidence type="ECO:0000256" key="14">
    <source>
        <dbReference type="ARBA" id="ARBA00023170"/>
    </source>
</evidence>
<proteinExistence type="inferred from homology"/>
<keyword evidence="4" id="KW-0813">Transport</keyword>
<comment type="subcellular location">
    <subcellularLocation>
        <location evidence="1">Endoplasmic reticulum membrane</location>
        <topology evidence="1">Multi-pass membrane protein</topology>
    </subcellularLocation>
</comment>
<keyword evidence="17" id="KW-1185">Reference proteome</keyword>
<keyword evidence="14" id="KW-0675">Receptor</keyword>
<protein>
    <recommendedName>
        <fullName evidence="15">Zinc finger ZPR1-type domain-containing protein</fullName>
    </recommendedName>
</protein>
<evidence type="ECO:0000256" key="4">
    <source>
        <dbReference type="ARBA" id="ARBA00022448"/>
    </source>
</evidence>
<dbReference type="Pfam" id="PF22794">
    <property type="entry name" value="jr-ZPR1"/>
    <property type="match status" value="1"/>
</dbReference>
<keyword evidence="8" id="KW-0256">Endoplasmic reticulum</keyword>
<evidence type="ECO:0000256" key="3">
    <source>
        <dbReference type="ARBA" id="ARBA00010120"/>
    </source>
</evidence>
<evidence type="ECO:0000256" key="7">
    <source>
        <dbReference type="ARBA" id="ARBA00022771"/>
    </source>
</evidence>
<keyword evidence="10" id="KW-0931">ER-Golgi transport</keyword>
<evidence type="ECO:0000313" key="17">
    <source>
        <dbReference type="Proteomes" id="UP000235145"/>
    </source>
</evidence>
<dbReference type="InterPro" id="IPR004457">
    <property type="entry name" value="Znf_ZPR1"/>
</dbReference>
<comment type="similarity">
    <text evidence="2">Belongs to the ZPR1 family.</text>
</comment>
<dbReference type="SMART" id="SM00709">
    <property type="entry name" value="Zpr1"/>
    <property type="match status" value="1"/>
</dbReference>
<dbReference type="InterPro" id="IPR056180">
    <property type="entry name" value="ZPR1_jr_dom"/>
</dbReference>
<evidence type="ECO:0000256" key="12">
    <source>
        <dbReference type="ARBA" id="ARBA00022989"/>
    </source>
</evidence>
<dbReference type="InterPro" id="IPR042451">
    <property type="entry name" value="ZPR1_A/B_dom"/>
</dbReference>
<keyword evidence="6" id="KW-0479">Metal-binding</keyword>
<gene>
    <name evidence="16" type="ORF">LSAT_V11C700366390</name>
</gene>
<keyword evidence="9" id="KW-0862">Zinc</keyword>
<evidence type="ECO:0000313" key="16">
    <source>
        <dbReference type="EMBL" id="KAJ0195496.1"/>
    </source>
</evidence>
<keyword evidence="7" id="KW-0863">Zinc-finger</keyword>
<dbReference type="GO" id="GO:0005789">
    <property type="term" value="C:endoplasmic reticulum membrane"/>
    <property type="evidence" value="ECO:0007669"/>
    <property type="project" value="UniProtKB-SubCell"/>
</dbReference>
<evidence type="ECO:0000256" key="5">
    <source>
        <dbReference type="ARBA" id="ARBA00022692"/>
    </source>
</evidence>
<keyword evidence="5" id="KW-0812">Transmembrane</keyword>
<dbReference type="GO" id="GO:0005634">
    <property type="term" value="C:nucleus"/>
    <property type="evidence" value="ECO:0000318"/>
    <property type="project" value="GO_Central"/>
</dbReference>
<dbReference type="Gene3D" id="2.60.120.1040">
    <property type="entry name" value="ZPR1, A/B domain"/>
    <property type="match status" value="1"/>
</dbReference>
<dbReference type="GO" id="GO:0046923">
    <property type="term" value="F:ER retention sequence binding"/>
    <property type="evidence" value="ECO:0007669"/>
    <property type="project" value="InterPro"/>
</dbReference>
<dbReference type="GO" id="GO:0008270">
    <property type="term" value="F:zinc ion binding"/>
    <property type="evidence" value="ECO:0007669"/>
    <property type="project" value="UniProtKB-KW"/>
</dbReference>
<evidence type="ECO:0000256" key="10">
    <source>
        <dbReference type="ARBA" id="ARBA00022892"/>
    </source>
</evidence>
<dbReference type="PROSITE" id="PS00952">
    <property type="entry name" value="ER_LUMEN_RECEPTOR_2"/>
    <property type="match status" value="1"/>
</dbReference>
<dbReference type="GO" id="GO:0015031">
    <property type="term" value="P:protein transport"/>
    <property type="evidence" value="ECO:0007669"/>
    <property type="project" value="UniProtKB-KW"/>
</dbReference>